<accession>A0AAE3SEX8</accession>
<protein>
    <submittedName>
        <fullName evidence="2">Uncharacterized protein</fullName>
    </submittedName>
</protein>
<evidence type="ECO:0000256" key="1">
    <source>
        <dbReference type="SAM" id="MobiDB-lite"/>
    </source>
</evidence>
<keyword evidence="3" id="KW-1185">Reference proteome</keyword>
<dbReference type="RefSeq" id="WP_301190523.1">
    <property type="nucleotide sequence ID" value="NZ_JAPDPJ010000021.1"/>
</dbReference>
<sequence>MKLILPAISLIALIVSCSKENQTELLPQKTTSEFFDHNIKSEPFRLFIIEYLKHVDDSIPFADDFVVTFGEPKWDVGLNSEINGCNSLLVPIVDTRNRSISALYYFKHHNMQLEYCLLLNDKDANHYESTQRLIQYFEKTLNMEESNKDIDISIKRAKSSLKTNAYVFETCYSWTQVTEFGTQELHECSSEFFFSSEGPSGSGSGSVGYSNANVDYSIGNSGSGNGNGGPGNGGEDSDDKPFDLPDIINDLDDYPCASSVLEQFTNFNSTISNILRDVFDFGNDVNITFVVDSTLIGTTTSGVRKPGTLPNFTIGMNPDILNNATNEYIAITFAHEAIHALIDYYKWHNTERAEELFPLFVEDPRRIKSDEQHETMANAYIEAMADVISNINPDYPRDKAILLAWGGLEKTWAFELKKMASLTDAYGNNLWFNKFSRVNTAEKNSTPTAVGTKCN</sequence>
<dbReference type="Proteomes" id="UP001209229">
    <property type="component" value="Unassembled WGS sequence"/>
</dbReference>
<feature type="compositionally biased region" description="Gly residues" evidence="1">
    <location>
        <begin position="221"/>
        <end position="234"/>
    </location>
</feature>
<reference evidence="2" key="1">
    <citation type="submission" date="2022-10" db="EMBL/GenBank/DDBJ databases">
        <authorList>
            <person name="Yu W.X."/>
        </authorList>
    </citation>
    <scope>NUCLEOTIDE SEQUENCE</scope>
    <source>
        <strain evidence="2">AAT</strain>
    </source>
</reference>
<organism evidence="2 3">
    <name type="scientific">Plebeiibacterium sediminum</name>
    <dbReference type="NCBI Taxonomy" id="2992112"/>
    <lineage>
        <taxon>Bacteria</taxon>
        <taxon>Pseudomonadati</taxon>
        <taxon>Bacteroidota</taxon>
        <taxon>Bacteroidia</taxon>
        <taxon>Marinilabiliales</taxon>
        <taxon>Marinilabiliaceae</taxon>
        <taxon>Plebeiibacterium</taxon>
    </lineage>
</organism>
<feature type="region of interest" description="Disordered" evidence="1">
    <location>
        <begin position="220"/>
        <end position="244"/>
    </location>
</feature>
<proteinExistence type="predicted"/>
<comment type="caution">
    <text evidence="2">The sequence shown here is derived from an EMBL/GenBank/DDBJ whole genome shotgun (WGS) entry which is preliminary data.</text>
</comment>
<evidence type="ECO:0000313" key="3">
    <source>
        <dbReference type="Proteomes" id="UP001209229"/>
    </source>
</evidence>
<dbReference type="PROSITE" id="PS51257">
    <property type="entry name" value="PROKAR_LIPOPROTEIN"/>
    <property type="match status" value="1"/>
</dbReference>
<evidence type="ECO:0000313" key="2">
    <source>
        <dbReference type="EMBL" id="MCW3786958.1"/>
    </source>
</evidence>
<gene>
    <name evidence="2" type="ORF">OM075_10795</name>
</gene>
<dbReference type="EMBL" id="JAPDPJ010000021">
    <property type="protein sequence ID" value="MCW3786958.1"/>
    <property type="molecule type" value="Genomic_DNA"/>
</dbReference>
<name>A0AAE3SEX8_9BACT</name>
<dbReference type="AlphaFoldDB" id="A0AAE3SEX8"/>